<feature type="binding site" description="covalent" evidence="4">
    <location>
        <position position="158"/>
    </location>
    <ligand>
        <name>heme c</name>
        <dbReference type="ChEBI" id="CHEBI:61717"/>
        <label>2</label>
    </ligand>
</feature>
<dbReference type="RefSeq" id="WP_088602900.1">
    <property type="nucleotide sequence ID" value="NZ_NJIH01000004.1"/>
</dbReference>
<name>A0A225MN71_9BURK</name>
<evidence type="ECO:0000256" key="2">
    <source>
        <dbReference type="ARBA" id="ARBA00022723"/>
    </source>
</evidence>
<comment type="PTM">
    <text evidence="4">Binds 2 heme c groups covalently per subunit.</text>
</comment>
<keyword evidence="2 5" id="KW-0479">Metal-binding</keyword>
<dbReference type="InterPro" id="IPR009056">
    <property type="entry name" value="Cyt_c-like_dom"/>
</dbReference>
<evidence type="ECO:0000259" key="7">
    <source>
        <dbReference type="PROSITE" id="PS51007"/>
    </source>
</evidence>
<feature type="domain" description="Cytochrome c" evidence="7">
    <location>
        <begin position="141"/>
        <end position="224"/>
    </location>
</feature>
<feature type="binding site" description="covalent" evidence="4">
    <location>
        <position position="53"/>
    </location>
    <ligand>
        <name>heme c</name>
        <dbReference type="ChEBI" id="CHEBI:61717"/>
        <label>1</label>
    </ligand>
</feature>
<feature type="binding site" description="covalent" evidence="4">
    <location>
        <position position="155"/>
    </location>
    <ligand>
        <name>heme c</name>
        <dbReference type="ChEBI" id="CHEBI:61717"/>
        <label>2</label>
    </ligand>
</feature>
<keyword evidence="3 5" id="KW-0408">Iron</keyword>
<feature type="binding site" description="axial binding residue" evidence="5">
    <location>
        <position position="201"/>
    </location>
    <ligand>
        <name>heme c</name>
        <dbReference type="ChEBI" id="CHEBI:61717"/>
        <label>2</label>
    </ligand>
    <ligandPart>
        <name>Fe</name>
        <dbReference type="ChEBI" id="CHEBI:18248"/>
    </ligandPart>
</feature>
<dbReference type="InterPro" id="IPR036909">
    <property type="entry name" value="Cyt_c-like_dom_sf"/>
</dbReference>
<evidence type="ECO:0000256" key="5">
    <source>
        <dbReference type="PIRSR" id="PIRSR000005-2"/>
    </source>
</evidence>
<feature type="domain" description="Cytochrome c" evidence="7">
    <location>
        <begin position="31"/>
        <end position="117"/>
    </location>
</feature>
<feature type="chain" id="PRO_5012781919" evidence="6">
    <location>
        <begin position="30"/>
        <end position="239"/>
    </location>
</feature>
<dbReference type="SUPFAM" id="SSF46626">
    <property type="entry name" value="Cytochrome c"/>
    <property type="match status" value="2"/>
</dbReference>
<keyword evidence="1 4" id="KW-0349">Heme</keyword>
<reference evidence="9" key="1">
    <citation type="submission" date="2017-06" db="EMBL/GenBank/DDBJ databases">
        <title>Herbaspirillum phytohormonus sp. nov., isolated from the root nodule of Robinia pseudoacacia in lead-zinc mine.</title>
        <authorList>
            <person name="Fan M."/>
            <person name="Lin Y."/>
        </authorList>
    </citation>
    <scope>NUCLEOTIDE SEQUENCE [LARGE SCALE GENOMIC DNA]</scope>
    <source>
        <strain evidence="9">SC-089</strain>
    </source>
</reference>
<dbReference type="GO" id="GO:0005506">
    <property type="term" value="F:iron ion binding"/>
    <property type="evidence" value="ECO:0007669"/>
    <property type="project" value="InterPro"/>
</dbReference>
<dbReference type="Proteomes" id="UP000214603">
    <property type="component" value="Unassembled WGS sequence"/>
</dbReference>
<evidence type="ECO:0000313" key="9">
    <source>
        <dbReference type="Proteomes" id="UP000214603"/>
    </source>
</evidence>
<dbReference type="PANTHER" id="PTHR33751">
    <property type="entry name" value="CBB3-TYPE CYTOCHROME C OXIDASE SUBUNIT FIXP"/>
    <property type="match status" value="1"/>
</dbReference>
<dbReference type="PIRSF" id="PIRSF000005">
    <property type="entry name" value="Cytochrome_c4"/>
    <property type="match status" value="1"/>
</dbReference>
<dbReference type="GO" id="GO:0042597">
    <property type="term" value="C:periplasmic space"/>
    <property type="evidence" value="ECO:0007669"/>
    <property type="project" value="InterPro"/>
</dbReference>
<dbReference type="GO" id="GO:0009055">
    <property type="term" value="F:electron transfer activity"/>
    <property type="evidence" value="ECO:0007669"/>
    <property type="project" value="InterPro"/>
</dbReference>
<dbReference type="Gene3D" id="1.10.760.10">
    <property type="entry name" value="Cytochrome c-like domain"/>
    <property type="match status" value="2"/>
</dbReference>
<keyword evidence="6" id="KW-0732">Signal</keyword>
<keyword evidence="9" id="KW-1185">Reference proteome</keyword>
<gene>
    <name evidence="8" type="ORF">CEY11_08220</name>
</gene>
<dbReference type="PANTHER" id="PTHR33751:SF11">
    <property type="entry name" value="BLL4483 PROTEIN"/>
    <property type="match status" value="1"/>
</dbReference>
<sequence length="239" mass="24641">MTTNLIRERRRLYSLAAASLLALGAQAHADSLADQGKAIATSGSGAAVACASCHGAQGQGMAAAGFPYLAGQGADYLARQLHDFASGKRPNPIMQPIAKALSAEQVKAVAAYFSQLPPAIDAKALAGRADTYPPKGDTGAWLANRGDWSRDIPACVQCHGPGGIGVGKDFPAIAGQSAQYLHNQLAAWKDKKRDPGPLALMGDIAARMDDAQMTAVSDYFSKLPAAAQSPAAQAQGAQK</sequence>
<dbReference type="GO" id="GO:0020037">
    <property type="term" value="F:heme binding"/>
    <property type="evidence" value="ECO:0007669"/>
    <property type="project" value="InterPro"/>
</dbReference>
<evidence type="ECO:0000256" key="4">
    <source>
        <dbReference type="PIRSR" id="PIRSR000005-1"/>
    </source>
</evidence>
<dbReference type="PROSITE" id="PS51007">
    <property type="entry name" value="CYTC"/>
    <property type="match status" value="2"/>
</dbReference>
<feature type="binding site" description="covalent" evidence="4">
    <location>
        <position position="50"/>
    </location>
    <ligand>
        <name>heme c</name>
        <dbReference type="ChEBI" id="CHEBI:61717"/>
        <label>1</label>
    </ligand>
</feature>
<feature type="binding site" description="axial binding residue" evidence="5">
    <location>
        <position position="159"/>
    </location>
    <ligand>
        <name>heme c</name>
        <dbReference type="ChEBI" id="CHEBI:61717"/>
        <label>2</label>
    </ligand>
    <ligandPart>
        <name>Fe</name>
        <dbReference type="ChEBI" id="CHEBI:18248"/>
    </ligandPart>
</feature>
<dbReference type="EMBL" id="NJIH01000004">
    <property type="protein sequence ID" value="OWT61813.1"/>
    <property type="molecule type" value="Genomic_DNA"/>
</dbReference>
<dbReference type="InterPro" id="IPR050597">
    <property type="entry name" value="Cytochrome_c_Oxidase_Subunit"/>
</dbReference>
<dbReference type="AlphaFoldDB" id="A0A225MN71"/>
<dbReference type="InterPro" id="IPR024167">
    <property type="entry name" value="Cytochrome_c4-like"/>
</dbReference>
<evidence type="ECO:0000256" key="1">
    <source>
        <dbReference type="ARBA" id="ARBA00022617"/>
    </source>
</evidence>
<evidence type="ECO:0000256" key="3">
    <source>
        <dbReference type="ARBA" id="ARBA00023004"/>
    </source>
</evidence>
<feature type="binding site" description="axial binding residue" evidence="5">
    <location>
        <position position="54"/>
    </location>
    <ligand>
        <name>heme c</name>
        <dbReference type="ChEBI" id="CHEBI:61717"/>
        <label>1</label>
    </ligand>
    <ligandPart>
        <name>Fe</name>
        <dbReference type="ChEBI" id="CHEBI:18248"/>
    </ligandPart>
</feature>
<evidence type="ECO:0000313" key="8">
    <source>
        <dbReference type="EMBL" id="OWT61813.1"/>
    </source>
</evidence>
<organism evidence="8 9">
    <name type="scientific">Candidimonas nitroreducens</name>
    <dbReference type="NCBI Taxonomy" id="683354"/>
    <lineage>
        <taxon>Bacteria</taxon>
        <taxon>Pseudomonadati</taxon>
        <taxon>Pseudomonadota</taxon>
        <taxon>Betaproteobacteria</taxon>
        <taxon>Burkholderiales</taxon>
        <taxon>Alcaligenaceae</taxon>
        <taxon>Candidimonas</taxon>
    </lineage>
</organism>
<proteinExistence type="predicted"/>
<protein>
    <submittedName>
        <fullName evidence="8">Cytochrome C</fullName>
    </submittedName>
</protein>
<comment type="caution">
    <text evidence="8">The sequence shown here is derived from an EMBL/GenBank/DDBJ whole genome shotgun (WGS) entry which is preliminary data.</text>
</comment>
<dbReference type="Pfam" id="PF00034">
    <property type="entry name" value="Cytochrom_C"/>
    <property type="match status" value="2"/>
</dbReference>
<dbReference type="OrthoDB" id="9773456at2"/>
<accession>A0A225MN71</accession>
<feature type="binding site" description="axial binding residue" evidence="5">
    <location>
        <position position="94"/>
    </location>
    <ligand>
        <name>heme c</name>
        <dbReference type="ChEBI" id="CHEBI:61717"/>
        <label>1</label>
    </ligand>
    <ligandPart>
        <name>Fe</name>
        <dbReference type="ChEBI" id="CHEBI:18248"/>
    </ligandPart>
</feature>
<evidence type="ECO:0000256" key="6">
    <source>
        <dbReference type="SAM" id="SignalP"/>
    </source>
</evidence>
<feature type="signal peptide" evidence="6">
    <location>
        <begin position="1"/>
        <end position="29"/>
    </location>
</feature>